<dbReference type="InterPro" id="IPR009836">
    <property type="entry name" value="GRDP-like"/>
</dbReference>
<dbReference type="Proteomes" id="UP001596166">
    <property type="component" value="Unassembled WGS sequence"/>
</dbReference>
<dbReference type="RefSeq" id="WP_376998747.1">
    <property type="nucleotide sequence ID" value="NZ_JBHSLC010000110.1"/>
</dbReference>
<name>A0ABW0GDE7_9PROT</name>
<proteinExistence type="predicted"/>
<organism evidence="1 2">
    <name type="scientific">Azospirillum himalayense</name>
    <dbReference type="NCBI Taxonomy" id="654847"/>
    <lineage>
        <taxon>Bacteria</taxon>
        <taxon>Pseudomonadati</taxon>
        <taxon>Pseudomonadota</taxon>
        <taxon>Alphaproteobacteria</taxon>
        <taxon>Rhodospirillales</taxon>
        <taxon>Azospirillaceae</taxon>
        <taxon>Azospirillum</taxon>
    </lineage>
</organism>
<evidence type="ECO:0000313" key="1">
    <source>
        <dbReference type="EMBL" id="MFC5359069.1"/>
    </source>
</evidence>
<protein>
    <submittedName>
        <fullName evidence="1">Glycine-rich domain-containing protein-like</fullName>
    </submittedName>
</protein>
<evidence type="ECO:0000313" key="2">
    <source>
        <dbReference type="Proteomes" id="UP001596166"/>
    </source>
</evidence>
<comment type="caution">
    <text evidence="1">The sequence shown here is derived from an EMBL/GenBank/DDBJ whole genome shotgun (WGS) entry which is preliminary data.</text>
</comment>
<accession>A0ABW0GDE7</accession>
<sequence length="156" mass="17481">MKMVKVMDTLSKVQAINAMNLDILVDDLVRGGMAKDEAAAAVERYRSFLIAVAAYPTETIVPSKLVDKVWHAHMLRPRVYFEDCMVALGQIVDHTPGVYGTPDYEAAYAMTRKLVSYGHEMPVDPYADHPMAGADCWRREPGEDPEWPLVRQSARA</sequence>
<gene>
    <name evidence="1" type="ORF">ACFPMG_29145</name>
</gene>
<reference evidence="2" key="1">
    <citation type="journal article" date="2019" name="Int. J. Syst. Evol. Microbiol.">
        <title>The Global Catalogue of Microorganisms (GCM) 10K type strain sequencing project: providing services to taxonomists for standard genome sequencing and annotation.</title>
        <authorList>
            <consortium name="The Broad Institute Genomics Platform"/>
            <consortium name="The Broad Institute Genome Sequencing Center for Infectious Disease"/>
            <person name="Wu L."/>
            <person name="Ma J."/>
        </authorList>
    </citation>
    <scope>NUCLEOTIDE SEQUENCE [LARGE SCALE GENOMIC DNA]</scope>
    <source>
        <strain evidence="2">CCUG 58760</strain>
    </source>
</reference>
<dbReference type="EMBL" id="JBHSLC010000110">
    <property type="protein sequence ID" value="MFC5359069.1"/>
    <property type="molecule type" value="Genomic_DNA"/>
</dbReference>
<dbReference type="Pfam" id="PF07173">
    <property type="entry name" value="GRDP-like"/>
    <property type="match status" value="1"/>
</dbReference>
<keyword evidence="2" id="KW-1185">Reference proteome</keyword>